<dbReference type="RefSeq" id="WP_219067024.1">
    <property type="nucleotide sequence ID" value="NZ_CAJUXY010000014.1"/>
</dbReference>
<accession>A0ABY4QLE7</accession>
<proteinExistence type="predicted"/>
<evidence type="ECO:0000313" key="2">
    <source>
        <dbReference type="Proteomes" id="UP001056610"/>
    </source>
</evidence>
<name>A0ABY4QLE7_9MYCO</name>
<reference evidence="1" key="1">
    <citation type="submission" date="2022-05" db="EMBL/GenBank/DDBJ databases">
        <title>A methanotrophic Mycobacterium dominates a cave microbial ecosystem.</title>
        <authorList>
            <person name="Van Spanning R.J.M."/>
            <person name="Guan Q."/>
            <person name="Melkonian C."/>
            <person name="Gallant J."/>
            <person name="Polerecky L."/>
            <person name="Flot J.-F."/>
            <person name="Brandt B.W."/>
            <person name="Braster M."/>
            <person name="Iturbe Espinoza P."/>
            <person name="Aerts J."/>
            <person name="Meima-Franke M."/>
            <person name="Piersma S.R."/>
            <person name="Bunduc C."/>
            <person name="Ummels R."/>
            <person name="Pain A."/>
            <person name="Fleming E.J."/>
            <person name="van der Wel N."/>
            <person name="Gherman V.D."/>
            <person name="Sarbu S.M."/>
            <person name="Bodelier P.L.E."/>
            <person name="Bitter W."/>
        </authorList>
    </citation>
    <scope>NUCLEOTIDE SEQUENCE</scope>
    <source>
        <strain evidence="1">Sulfur Cave</strain>
    </source>
</reference>
<gene>
    <name evidence="1" type="ORF">M5I08_21780</name>
</gene>
<sequence length="74" mass="7760">MVDEALLLDALIDGGLDRLPVGRAAGFDGVRMRGQQVLHPLGKLRAVLGAGGDAVDGTGWIPWRHPKAGARLAH</sequence>
<protein>
    <submittedName>
        <fullName evidence="1">Uncharacterized protein</fullName>
    </submittedName>
</protein>
<keyword evidence="2" id="KW-1185">Reference proteome</keyword>
<evidence type="ECO:0000313" key="1">
    <source>
        <dbReference type="EMBL" id="UQX10623.1"/>
    </source>
</evidence>
<dbReference type="EMBL" id="CP097320">
    <property type="protein sequence ID" value="UQX10623.1"/>
    <property type="molecule type" value="Genomic_DNA"/>
</dbReference>
<organism evidence="1 2">
    <name type="scientific">Candidatus Mycobacterium methanotrophicum</name>
    <dbReference type="NCBI Taxonomy" id="2943498"/>
    <lineage>
        <taxon>Bacteria</taxon>
        <taxon>Bacillati</taxon>
        <taxon>Actinomycetota</taxon>
        <taxon>Actinomycetes</taxon>
        <taxon>Mycobacteriales</taxon>
        <taxon>Mycobacteriaceae</taxon>
        <taxon>Mycobacterium</taxon>
    </lineage>
</organism>
<dbReference type="Proteomes" id="UP001056610">
    <property type="component" value="Chromosome"/>
</dbReference>